<dbReference type="AlphaFoldDB" id="A0AAX4H8K9"/>
<name>A0AAX4H8K9_9ASCO</name>
<accession>A0AAX4H8K9</accession>
<sequence length="502" mass="56948">MVITFHHLSTVTFCNLRPNKCLSVQSESLLLFFSLHTASNELLYVSEQAEYETNASFGAICLPDYEKNLSQICVKLWGLRHNSEQYSLLYNVQVNLRDLVCMRNASQGFESSQIIDNSMIFGLQDVSFVVRSDLRVPIPSPTMSIVEYAKSKLTIPRSSYTYDDVRRLCSLSNGINDFAASESKLCEEIDRIEEEFLNASTQEKLRSLKVHLHDLHKYVAKQHSLNDELLSSIWAKERQVKALLSCLKDEIPPKLELIADKLDIVKSEVAPIFEALQFSIYPDLVELLRTICGVIREVFPIHLDENGCNYSIAHINFPANILEILTECYEPQFVMVGSTSESSVERINAGLSVIVHLLLHLSSLLDIKLKYGIVQNKSHYFLVEMCSLFRKVSSANSSYAGEFDLVEARYPLFYDAAGSEKIAKVAGPVKSYELKNQNFERALLLLKKNVIAFSSDVMDLYSKYLYGKMEVGKLTSNIPVECIDNFVWTINYLLLFMTAPLP</sequence>
<protein>
    <submittedName>
        <fullName evidence="1">Uncharacterized protein</fullName>
    </submittedName>
</protein>
<keyword evidence="2" id="KW-1185">Reference proteome</keyword>
<dbReference type="Proteomes" id="UP001338582">
    <property type="component" value="Chromosome 2"/>
</dbReference>
<proteinExistence type="predicted"/>
<dbReference type="GeneID" id="88172350"/>
<evidence type="ECO:0000313" key="2">
    <source>
        <dbReference type="Proteomes" id="UP001338582"/>
    </source>
</evidence>
<dbReference type="RefSeq" id="XP_062876414.1">
    <property type="nucleotide sequence ID" value="XM_063020344.1"/>
</dbReference>
<organism evidence="1 2">
    <name type="scientific">Australozyma saopauloensis</name>
    <dbReference type="NCBI Taxonomy" id="291208"/>
    <lineage>
        <taxon>Eukaryota</taxon>
        <taxon>Fungi</taxon>
        <taxon>Dikarya</taxon>
        <taxon>Ascomycota</taxon>
        <taxon>Saccharomycotina</taxon>
        <taxon>Pichiomycetes</taxon>
        <taxon>Metschnikowiaceae</taxon>
        <taxon>Australozyma</taxon>
    </lineage>
</organism>
<gene>
    <name evidence="1" type="ORF">PUMCH_001284</name>
</gene>
<dbReference type="KEGG" id="asau:88172350"/>
<dbReference type="EMBL" id="CP138895">
    <property type="protein sequence ID" value="WPK24030.1"/>
    <property type="molecule type" value="Genomic_DNA"/>
</dbReference>
<evidence type="ECO:0000313" key="1">
    <source>
        <dbReference type="EMBL" id="WPK24030.1"/>
    </source>
</evidence>
<reference evidence="1 2" key="1">
    <citation type="submission" date="2023-10" db="EMBL/GenBank/DDBJ databases">
        <title>Draft Genome Sequence of Candida saopaulonensis from a very Premature Infant with Sepsis.</title>
        <authorList>
            <person name="Ning Y."/>
            <person name="Dai R."/>
            <person name="Xiao M."/>
            <person name="Xu Y."/>
            <person name="Yan Q."/>
            <person name="Zhang L."/>
        </authorList>
    </citation>
    <scope>NUCLEOTIDE SEQUENCE [LARGE SCALE GENOMIC DNA]</scope>
    <source>
        <strain evidence="1 2">19XY460</strain>
    </source>
</reference>